<dbReference type="Gene3D" id="3.40.50.620">
    <property type="entry name" value="HUPs"/>
    <property type="match status" value="1"/>
</dbReference>
<dbReference type="InterPro" id="IPR002300">
    <property type="entry name" value="aa-tRNA-synth_Ia"/>
</dbReference>
<dbReference type="InterPro" id="IPR009080">
    <property type="entry name" value="tRNAsynth_Ia_anticodon-bd"/>
</dbReference>
<keyword evidence="4 8" id="KW-0547">Nucleotide-binding</keyword>
<accession>A0A2R7Y9M3</accession>
<dbReference type="EMBL" id="NDWU01000002">
    <property type="protein sequence ID" value="PUA34248.1"/>
    <property type="molecule type" value="Genomic_DNA"/>
</dbReference>
<dbReference type="GO" id="GO:0006429">
    <property type="term" value="P:leucyl-tRNA aminoacylation"/>
    <property type="evidence" value="ECO:0007669"/>
    <property type="project" value="UniProtKB-UniRule"/>
</dbReference>
<evidence type="ECO:0000256" key="6">
    <source>
        <dbReference type="ARBA" id="ARBA00022917"/>
    </source>
</evidence>
<comment type="caution">
    <text evidence="11">The sequence shown here is derived from an EMBL/GenBank/DDBJ whole genome shotgun (WGS) entry which is preliminary data.</text>
</comment>
<dbReference type="SUPFAM" id="SSF50677">
    <property type="entry name" value="ValRS/IleRS/LeuRS editing domain"/>
    <property type="match status" value="1"/>
</dbReference>
<evidence type="ECO:0000256" key="5">
    <source>
        <dbReference type="ARBA" id="ARBA00022840"/>
    </source>
</evidence>
<dbReference type="Pfam" id="PF00133">
    <property type="entry name" value="tRNA-synt_1"/>
    <property type="match status" value="1"/>
</dbReference>
<dbReference type="HAMAP" id="MF_00049_A">
    <property type="entry name" value="Leu_tRNA_synth_A"/>
    <property type="match status" value="1"/>
</dbReference>
<proteinExistence type="inferred from homology"/>
<dbReference type="GO" id="GO:0005737">
    <property type="term" value="C:cytoplasm"/>
    <property type="evidence" value="ECO:0007669"/>
    <property type="project" value="UniProtKB-SubCell"/>
</dbReference>
<dbReference type="Proteomes" id="UP000244066">
    <property type="component" value="Unassembled WGS sequence"/>
</dbReference>
<comment type="caution">
    <text evidence="8">Lacks conserved residue(s) required for the propagation of feature annotation.</text>
</comment>
<dbReference type="InterPro" id="IPR004493">
    <property type="entry name" value="Leu-tRNA-synth_Ia_arc/euk"/>
</dbReference>
<dbReference type="Pfam" id="PF08264">
    <property type="entry name" value="Anticodon_1"/>
    <property type="match status" value="1"/>
</dbReference>
<feature type="binding site" evidence="8">
    <location>
        <position position="640"/>
    </location>
    <ligand>
        <name>ATP</name>
        <dbReference type="ChEBI" id="CHEBI:30616"/>
    </ligand>
</feature>
<evidence type="ECO:0000256" key="3">
    <source>
        <dbReference type="ARBA" id="ARBA00022598"/>
    </source>
</evidence>
<dbReference type="AlphaFoldDB" id="A0A2R7Y9M3"/>
<comment type="similarity">
    <text evidence="1 8">Belongs to the class-I aminoacyl-tRNA synthetase family.</text>
</comment>
<keyword evidence="3 8" id="KW-0436">Ligase</keyword>
<sequence length="968" mass="110859">MSKPDYSPIESPVAYEAKWARLWREGRIFEADPIKGKPKFFICVPYSYQNGPLHLGHAFTFTRGDSYARFKRMQGFNVLFPWSWHWTGEAVAGTSERLKRGDPAIVRLLRDIDNVPEELIPRFTDPAFICKYYTGENRKVVDAMGFSVDWRREFYTTDLHPYYSKFIQWQYLRLREKGFVSMGEHPVVWCPACQSATGDHDRLVGEGIVPEEYTLVFFECDGFYLAAGTLRPETVFGATNVWLNPYAEYVLVEYYGKRILVSRKAAEKLMEQKHGINILRPINAKELMGKKCKAPITGSELPILPAGFVDPNVVSGVVFSVPAHAPYDYAALLELQRNITEGMSMYAELLKGLRPISIISVPGYGDFPAVEVVNRMGISGQDDERLEEATREVYSKEFHEGIMKNNCGEYSGLPVRVARDAVKARLISSGLGDVMYDLPSKVVCRCGSECLVKVVKDQWFLTYSDPEWKKKVRMQIMKMNIFPEEARQWFLNVVDWLRDWACTRKTGLGTPLPWDRSWIVETLSDSTIYPALYTISKYMNDGTVKPDQLTLEVFDYVFLGVGDPEKVSKETGIPKSVLESMRDEFLYWYPVDCRISAKELVPNHLTFYIFHHVALFDEGLWPRCIGVNGMVTVEGEKMSKSKGNMIPIKAALAKYGVDATRCTLLLAAEGMDDPDWRDKNAQETRRMLDLFLKIVEEATSSELEACEDRLERWLISKMVKRVKVVTDAMESLKTRTACHEALYGMYNDWKWYVRRRKKLTRSVLTFLDTWVRLLAPFAPFTAEEAWSKLGNGGFVSLARWPDYRPEEVDELAEASEELIARLLGDLREIIEVTERKPIRAHVYTSSAWKLKVLSIILGFDLKDVMKEPGIVIKESLKVFPDKRKEIPSIVKKIVEHISSFPSEISRNVLLELASQEKKVYDEAKSFLESEIGCPFHIWAEDEPGIYDPMGKSRHALPLRPGIFVEINP</sequence>
<keyword evidence="5 8" id="KW-0067">ATP-binding</keyword>
<dbReference type="GO" id="GO:0002161">
    <property type="term" value="F:aminoacyl-tRNA deacylase activity"/>
    <property type="evidence" value="ECO:0007669"/>
    <property type="project" value="InterPro"/>
</dbReference>
<dbReference type="SUPFAM" id="SSF52374">
    <property type="entry name" value="Nucleotidylyl transferase"/>
    <property type="match status" value="1"/>
</dbReference>
<dbReference type="InterPro" id="IPR013155">
    <property type="entry name" value="M/V/L/I-tRNA-synth_anticd-bd"/>
</dbReference>
<feature type="domain" description="Aminoacyl-tRNA synthetase class Ia" evidence="9">
    <location>
        <begin position="19"/>
        <end position="671"/>
    </location>
</feature>
<dbReference type="PANTHER" id="PTHR45794">
    <property type="entry name" value="LEUCYL-TRNA SYNTHETASE"/>
    <property type="match status" value="1"/>
</dbReference>
<dbReference type="InterPro" id="IPR009008">
    <property type="entry name" value="Val/Leu/Ile-tRNA-synth_edit"/>
</dbReference>
<reference evidence="11 12" key="1">
    <citation type="submission" date="2017-04" db="EMBL/GenBank/DDBJ databases">
        <title>Draft Aigarchaeota genome from a New Zealand hot spring.</title>
        <authorList>
            <person name="Reysenbach A.-L."/>
            <person name="Donaho J.A."/>
            <person name="Gerhart J."/>
            <person name="Kelley J.F."/>
            <person name="Kouba K."/>
            <person name="Podar M."/>
            <person name="Stott M."/>
        </authorList>
    </citation>
    <scope>NUCLEOTIDE SEQUENCE [LARGE SCALE GENOMIC DNA]</scope>
    <source>
        <strain evidence="11">NZ13_MG1</strain>
    </source>
</reference>
<evidence type="ECO:0000256" key="8">
    <source>
        <dbReference type="HAMAP-Rule" id="MF_00049"/>
    </source>
</evidence>
<evidence type="ECO:0000259" key="10">
    <source>
        <dbReference type="Pfam" id="PF08264"/>
    </source>
</evidence>
<dbReference type="InterPro" id="IPR014729">
    <property type="entry name" value="Rossmann-like_a/b/a_fold"/>
</dbReference>
<evidence type="ECO:0000313" key="12">
    <source>
        <dbReference type="Proteomes" id="UP000244066"/>
    </source>
</evidence>
<dbReference type="EC" id="6.1.1.4" evidence="8"/>
<dbReference type="Gene3D" id="1.10.10.720">
    <property type="entry name" value="leucyl-tRNA synthetase"/>
    <property type="match status" value="1"/>
</dbReference>
<dbReference type="Gene3D" id="3.30.2320.20">
    <property type="entry name" value="Class I aminoacyl-tRNA synthetases (RS)"/>
    <property type="match status" value="1"/>
</dbReference>
<dbReference type="Gene3D" id="1.10.730.10">
    <property type="entry name" value="Isoleucyl-tRNA Synthetase, Domain 1"/>
    <property type="match status" value="1"/>
</dbReference>
<dbReference type="GO" id="GO:0005524">
    <property type="term" value="F:ATP binding"/>
    <property type="evidence" value="ECO:0007669"/>
    <property type="project" value="UniProtKB-UniRule"/>
</dbReference>
<gene>
    <name evidence="8" type="primary">leuS</name>
    <name evidence="11" type="ORF">B9J98_01275</name>
</gene>
<keyword evidence="7 8" id="KW-0030">Aminoacyl-tRNA synthetase</keyword>
<organism evidence="11 12">
    <name type="scientific">Candidatus Terraquivivens tikiterensis</name>
    <dbReference type="NCBI Taxonomy" id="1980982"/>
    <lineage>
        <taxon>Archaea</taxon>
        <taxon>Nitrososphaerota</taxon>
        <taxon>Candidatus Wolframiiraptoraceae</taxon>
        <taxon>Candidatus Terraquivivens</taxon>
    </lineage>
</organism>
<comment type="subcellular location">
    <subcellularLocation>
        <location evidence="8">Cytoplasm</location>
    </subcellularLocation>
</comment>
<protein>
    <recommendedName>
        <fullName evidence="8">Leucine--tRNA ligase</fullName>
        <ecNumber evidence="8">6.1.1.4</ecNumber>
    </recommendedName>
    <alternativeName>
        <fullName evidence="8">Leucyl-tRNA synthetase</fullName>
        <shortName evidence="8">LeuRS</shortName>
    </alternativeName>
</protein>
<evidence type="ECO:0000256" key="2">
    <source>
        <dbReference type="ARBA" id="ARBA00022490"/>
    </source>
</evidence>
<keyword evidence="2 8" id="KW-0963">Cytoplasm</keyword>
<comment type="catalytic activity">
    <reaction evidence="8">
        <text>tRNA(Leu) + L-leucine + ATP = L-leucyl-tRNA(Leu) + AMP + diphosphate</text>
        <dbReference type="Rhea" id="RHEA:11688"/>
        <dbReference type="Rhea" id="RHEA-COMP:9613"/>
        <dbReference type="Rhea" id="RHEA-COMP:9622"/>
        <dbReference type="ChEBI" id="CHEBI:30616"/>
        <dbReference type="ChEBI" id="CHEBI:33019"/>
        <dbReference type="ChEBI" id="CHEBI:57427"/>
        <dbReference type="ChEBI" id="CHEBI:78442"/>
        <dbReference type="ChEBI" id="CHEBI:78494"/>
        <dbReference type="ChEBI" id="CHEBI:456215"/>
        <dbReference type="EC" id="6.1.1.4"/>
    </reaction>
</comment>
<dbReference type="InterPro" id="IPR020791">
    <property type="entry name" value="Leu-tRNA-lgase_arc"/>
</dbReference>
<keyword evidence="6 8" id="KW-0648">Protein biosynthesis</keyword>
<evidence type="ECO:0000259" key="9">
    <source>
        <dbReference type="Pfam" id="PF00133"/>
    </source>
</evidence>
<name>A0A2R7Y9M3_9ARCH</name>
<dbReference type="Gene3D" id="3.90.740.10">
    <property type="entry name" value="Valyl/Leucyl/Isoleucyl-tRNA synthetase, editing domain"/>
    <property type="match status" value="1"/>
</dbReference>
<feature type="domain" description="Methionyl/Valyl/Leucyl/Isoleucyl-tRNA synthetase anticodon-binding" evidence="10">
    <location>
        <begin position="711"/>
        <end position="840"/>
    </location>
</feature>
<dbReference type="NCBIfam" id="TIGR00395">
    <property type="entry name" value="leuS_arch"/>
    <property type="match status" value="1"/>
</dbReference>
<dbReference type="PANTHER" id="PTHR45794:SF1">
    <property type="entry name" value="LEUCINE--TRNA LIGASE, CYTOPLASMIC"/>
    <property type="match status" value="1"/>
</dbReference>
<evidence type="ECO:0000313" key="11">
    <source>
        <dbReference type="EMBL" id="PUA34248.1"/>
    </source>
</evidence>
<evidence type="ECO:0000256" key="7">
    <source>
        <dbReference type="ARBA" id="ARBA00023146"/>
    </source>
</evidence>
<dbReference type="GO" id="GO:0004823">
    <property type="term" value="F:leucine-tRNA ligase activity"/>
    <property type="evidence" value="ECO:0007669"/>
    <property type="project" value="UniProtKB-UniRule"/>
</dbReference>
<dbReference type="SUPFAM" id="SSF47323">
    <property type="entry name" value="Anticodon-binding domain of a subclass of class I aminoacyl-tRNA synthetases"/>
    <property type="match status" value="1"/>
</dbReference>
<dbReference type="NCBIfam" id="NF008957">
    <property type="entry name" value="PRK12300.1"/>
    <property type="match status" value="1"/>
</dbReference>
<evidence type="ECO:0000256" key="4">
    <source>
        <dbReference type="ARBA" id="ARBA00022741"/>
    </source>
</evidence>
<feature type="short sequence motif" description="'KMSKS' region" evidence="8">
    <location>
        <begin position="637"/>
        <end position="641"/>
    </location>
</feature>
<evidence type="ECO:0000256" key="1">
    <source>
        <dbReference type="ARBA" id="ARBA00005594"/>
    </source>
</evidence>